<keyword evidence="1" id="KW-0805">Transcription regulation</keyword>
<dbReference type="Pfam" id="PF00027">
    <property type="entry name" value="cNMP_binding"/>
    <property type="match status" value="1"/>
</dbReference>
<dbReference type="Gene3D" id="1.10.10.10">
    <property type="entry name" value="Winged helix-like DNA-binding domain superfamily/Winged helix DNA-binding domain"/>
    <property type="match status" value="1"/>
</dbReference>
<dbReference type="GO" id="GO:0003677">
    <property type="term" value="F:DNA binding"/>
    <property type="evidence" value="ECO:0007669"/>
    <property type="project" value="UniProtKB-KW"/>
</dbReference>
<dbReference type="SMART" id="SM00419">
    <property type="entry name" value="HTH_CRP"/>
    <property type="match status" value="1"/>
</dbReference>
<evidence type="ECO:0000313" key="6">
    <source>
        <dbReference type="EMBL" id="BAL59984.1"/>
    </source>
</evidence>
<protein>
    <submittedName>
        <fullName evidence="6">Crp/FNR family transcriptional regulator, anaerobic regulatory protein</fullName>
    </submittedName>
</protein>
<dbReference type="SUPFAM" id="SSF51206">
    <property type="entry name" value="cAMP-binding domain-like"/>
    <property type="match status" value="1"/>
</dbReference>
<dbReference type="PROSITE" id="PS51063">
    <property type="entry name" value="HTH_CRP_2"/>
    <property type="match status" value="1"/>
</dbReference>
<dbReference type="PRINTS" id="PR00034">
    <property type="entry name" value="HTHCRP"/>
</dbReference>
<dbReference type="CDD" id="cd00038">
    <property type="entry name" value="CAP_ED"/>
    <property type="match status" value="1"/>
</dbReference>
<dbReference type="AlphaFoldDB" id="H5STY4"/>
<dbReference type="PANTHER" id="PTHR24567">
    <property type="entry name" value="CRP FAMILY TRANSCRIPTIONAL REGULATORY PROTEIN"/>
    <property type="match status" value="1"/>
</dbReference>
<evidence type="ECO:0000256" key="1">
    <source>
        <dbReference type="ARBA" id="ARBA00023015"/>
    </source>
</evidence>
<feature type="domain" description="HTH crp-type" evidence="5">
    <location>
        <begin position="151"/>
        <end position="224"/>
    </location>
</feature>
<feature type="domain" description="Cyclic nucleotide-binding" evidence="4">
    <location>
        <begin position="14"/>
        <end position="137"/>
    </location>
</feature>
<name>H5STY4_ACEAU</name>
<dbReference type="InterPro" id="IPR050397">
    <property type="entry name" value="Env_Response_Regulators"/>
</dbReference>
<dbReference type="InterPro" id="IPR000595">
    <property type="entry name" value="cNMP-bd_dom"/>
</dbReference>
<organism evidence="6">
    <name type="scientific">Acetithermum autotrophicum</name>
    <dbReference type="NCBI Taxonomy" id="1446466"/>
    <lineage>
        <taxon>Bacteria</taxon>
        <taxon>Candidatus Bipolaricaulota</taxon>
        <taxon>Candidatus Acetithermum</taxon>
    </lineage>
</organism>
<dbReference type="SUPFAM" id="SSF46785">
    <property type="entry name" value="Winged helix' DNA-binding domain"/>
    <property type="match status" value="1"/>
</dbReference>
<dbReference type="EMBL" id="AP011803">
    <property type="protein sequence ID" value="BAL59984.1"/>
    <property type="molecule type" value="Genomic_DNA"/>
</dbReference>
<dbReference type="GO" id="GO:0005829">
    <property type="term" value="C:cytosol"/>
    <property type="evidence" value="ECO:0007669"/>
    <property type="project" value="TreeGrafter"/>
</dbReference>
<reference evidence="6" key="1">
    <citation type="journal article" date="2005" name="Environ. Microbiol.">
        <title>Genetic and functional properties of uncultivated thermophilic crenarchaeotes from a subsurface gold mine as revealed by analysis of genome fragments.</title>
        <authorList>
            <person name="Nunoura T."/>
            <person name="Hirayama H."/>
            <person name="Takami H."/>
            <person name="Oida H."/>
            <person name="Nishi S."/>
            <person name="Shimamura S."/>
            <person name="Suzuki Y."/>
            <person name="Inagaki F."/>
            <person name="Takai K."/>
            <person name="Nealson K.H."/>
            <person name="Horikoshi K."/>
        </authorList>
    </citation>
    <scope>NUCLEOTIDE SEQUENCE</scope>
</reference>
<dbReference type="InterPro" id="IPR014710">
    <property type="entry name" value="RmlC-like_jellyroll"/>
</dbReference>
<reference evidence="6" key="2">
    <citation type="journal article" date="2012" name="PLoS ONE">
        <title>A Deeply Branching Thermophilic Bacterium with an Ancient Acetyl-CoA Pathway Dominates a Subsurface Ecosystem.</title>
        <authorList>
            <person name="Takami H."/>
            <person name="Noguchi H."/>
            <person name="Takaki Y."/>
            <person name="Uchiyama I."/>
            <person name="Toyoda A."/>
            <person name="Nishi S."/>
            <person name="Chee G.-J."/>
            <person name="Arai W."/>
            <person name="Nunoura T."/>
            <person name="Itoh T."/>
            <person name="Hattori M."/>
            <person name="Takai K."/>
        </authorList>
    </citation>
    <scope>NUCLEOTIDE SEQUENCE</scope>
</reference>
<proteinExistence type="predicted"/>
<accession>H5STY4</accession>
<keyword evidence="2" id="KW-0238">DNA-binding</keyword>
<dbReference type="InterPro" id="IPR018490">
    <property type="entry name" value="cNMP-bd_dom_sf"/>
</dbReference>
<gene>
    <name evidence="6" type="ORF">HGMM_OP4C620</name>
</gene>
<dbReference type="PROSITE" id="PS50042">
    <property type="entry name" value="CNMP_BINDING_3"/>
    <property type="match status" value="1"/>
</dbReference>
<evidence type="ECO:0000259" key="5">
    <source>
        <dbReference type="PROSITE" id="PS51063"/>
    </source>
</evidence>
<dbReference type="Pfam" id="PF13545">
    <property type="entry name" value="HTH_Crp_2"/>
    <property type="match status" value="1"/>
</dbReference>
<dbReference type="InterPro" id="IPR036388">
    <property type="entry name" value="WH-like_DNA-bd_sf"/>
</dbReference>
<evidence type="ECO:0000256" key="2">
    <source>
        <dbReference type="ARBA" id="ARBA00023125"/>
    </source>
</evidence>
<evidence type="ECO:0000259" key="4">
    <source>
        <dbReference type="PROSITE" id="PS50042"/>
    </source>
</evidence>
<evidence type="ECO:0000256" key="3">
    <source>
        <dbReference type="ARBA" id="ARBA00023163"/>
    </source>
</evidence>
<dbReference type="InterPro" id="IPR012318">
    <property type="entry name" value="HTH_CRP"/>
</dbReference>
<dbReference type="GO" id="GO:0003700">
    <property type="term" value="F:DNA-binding transcription factor activity"/>
    <property type="evidence" value="ECO:0007669"/>
    <property type="project" value="TreeGrafter"/>
</dbReference>
<dbReference type="PANTHER" id="PTHR24567:SF74">
    <property type="entry name" value="HTH-TYPE TRANSCRIPTIONAL REGULATOR ARCR"/>
    <property type="match status" value="1"/>
</dbReference>
<keyword evidence="3" id="KW-0804">Transcription</keyword>
<sequence length="242" mass="27729">MALTSRTVLQRCPFLQELDEKAVAELHQHVRTIRYGPEDLIFQEGGPSAGFYVIITGLVQYGKHSGRRGRRRILKILGPGDCFGEEMLFQPEVCACPGYARAITETEVAFIERRAFVEFLKRYSSVAQRLCEHLARQLRIFECKLVELAYEPVEQNLLRLLVILMDRFGVREREGIALEMPLSRQELAELLGVHLDTVIHELSKLREQGLIALSDHKIVITDPERLRELAQPETTCLSEKLF</sequence>
<dbReference type="SMART" id="SM00100">
    <property type="entry name" value="cNMP"/>
    <property type="match status" value="1"/>
</dbReference>
<dbReference type="InterPro" id="IPR036390">
    <property type="entry name" value="WH_DNA-bd_sf"/>
</dbReference>
<dbReference type="Gene3D" id="2.60.120.10">
    <property type="entry name" value="Jelly Rolls"/>
    <property type="match status" value="1"/>
</dbReference>